<dbReference type="InterPro" id="IPR000669">
    <property type="entry name" value="Mannitol_DH"/>
</dbReference>
<dbReference type="GO" id="GO:0019592">
    <property type="term" value="P:mannitol catabolic process"/>
    <property type="evidence" value="ECO:0007669"/>
    <property type="project" value="TreeGrafter"/>
</dbReference>
<evidence type="ECO:0000256" key="2">
    <source>
        <dbReference type="ARBA" id="ARBA00012939"/>
    </source>
</evidence>
<dbReference type="Proteomes" id="UP000298745">
    <property type="component" value="Chromosome"/>
</dbReference>
<comment type="similarity">
    <text evidence="1 6">Belongs to the mannitol dehydrogenase family.</text>
</comment>
<dbReference type="Gene3D" id="1.10.1040.10">
    <property type="entry name" value="N-(1-d-carboxylethyl)-l-norvaline Dehydrogenase, domain 2"/>
    <property type="match status" value="1"/>
</dbReference>
<reference evidence="9 10" key="1">
    <citation type="submission" date="2018-12" db="EMBL/GenBank/DDBJ databases">
        <authorList>
            <person name="Chong R.A."/>
        </authorList>
    </citation>
    <scope>NUCLEOTIDE SEQUENCE [LARGE SCALE GENOMIC DNA]</scope>
    <source>
        <strain evidence="9 10">Msa</strain>
    </source>
</reference>
<dbReference type="RefSeq" id="WP_158363055.1">
    <property type="nucleotide sequence ID" value="NZ_CP034864.1"/>
</dbReference>
<dbReference type="PANTHER" id="PTHR30524">
    <property type="entry name" value="MANNITOL-1-PHOSPHATE 5-DEHYDROGENASE"/>
    <property type="match status" value="1"/>
</dbReference>
<evidence type="ECO:0000256" key="1">
    <source>
        <dbReference type="ARBA" id="ARBA00006541"/>
    </source>
</evidence>
<dbReference type="Pfam" id="PF01232">
    <property type="entry name" value="Mannitol_dh"/>
    <property type="match status" value="1"/>
</dbReference>
<dbReference type="SUPFAM" id="SSF48179">
    <property type="entry name" value="6-phosphogluconate dehydrogenase C-terminal domain-like"/>
    <property type="match status" value="1"/>
</dbReference>
<gene>
    <name evidence="6" type="primary">mtlD</name>
    <name evidence="9" type="ORF">D9V74_02720</name>
</gene>
<dbReference type="HAMAP" id="MF_00196">
    <property type="entry name" value="Mannitol_dehydrog"/>
    <property type="match status" value="1"/>
</dbReference>
<sequence>MKALHFGAGNIGRGFIGKTLSESGFEVIFADLNQDIVNAINNNKEYSVKTVSCNRYKITNIKNITAINVNDLDIFKKISSVDLITTAVGVNALNNLANIIAKGIILKVQNESVIPLNIIACENKIKASSFLKKEVLKILPIRYHNYLSECVGFIDCSIDTIIPLVNYNKCDLFVIAEEFKEWIVNIHQFKGTIPKIIDMQFSDNLNLFIERKLFTLNTGHAIAAYLGLIKKYRTIQEAIKDPKIRIIVQSAMQESGAILIKRYNLNQNDHLDYIKKIFFRFENSILSDCLERIARNPIQKLGKEERLIKPILDSIQYKLPYSHLSKGAAAALHYCNPNDLESIKISSLIKKIGIKKTLIKICSASLNEEGIYSIISSYNTIVKELKEIESYNFI</sequence>
<comment type="catalytic activity">
    <reaction evidence="6">
        <text>D-mannitol 1-phosphate + NAD(+) = beta-D-fructose 6-phosphate + NADH + H(+)</text>
        <dbReference type="Rhea" id="RHEA:19661"/>
        <dbReference type="ChEBI" id="CHEBI:15378"/>
        <dbReference type="ChEBI" id="CHEBI:57540"/>
        <dbReference type="ChEBI" id="CHEBI:57634"/>
        <dbReference type="ChEBI" id="CHEBI:57945"/>
        <dbReference type="ChEBI" id="CHEBI:61381"/>
        <dbReference type="EC" id="1.1.1.17"/>
    </reaction>
</comment>
<dbReference type="Gene3D" id="3.40.50.720">
    <property type="entry name" value="NAD(P)-binding Rossmann-like Domain"/>
    <property type="match status" value="1"/>
</dbReference>
<organism evidence="9 10">
    <name type="scientific">Buchnera aphidicola</name>
    <name type="common">Macrosiphoniella sanborni</name>
    <dbReference type="NCBI Taxonomy" id="1241865"/>
    <lineage>
        <taxon>Bacteria</taxon>
        <taxon>Pseudomonadati</taxon>
        <taxon>Pseudomonadota</taxon>
        <taxon>Gammaproteobacteria</taxon>
        <taxon>Enterobacterales</taxon>
        <taxon>Erwiniaceae</taxon>
        <taxon>Buchnera</taxon>
    </lineage>
</organism>
<dbReference type="InterPro" id="IPR013328">
    <property type="entry name" value="6PGD_dom2"/>
</dbReference>
<protein>
    <recommendedName>
        <fullName evidence="3 6">Mannitol-1-phosphate 5-dehydrogenase</fullName>
        <ecNumber evidence="2 6">1.1.1.17</ecNumber>
    </recommendedName>
</protein>
<dbReference type="OrthoDB" id="271711at2"/>
<proteinExistence type="inferred from homology"/>
<name>A0A4D6YDS0_9GAMM</name>
<dbReference type="Pfam" id="PF08125">
    <property type="entry name" value="Mannitol_dh_C"/>
    <property type="match status" value="1"/>
</dbReference>
<dbReference type="InterPro" id="IPR023028">
    <property type="entry name" value="Mannitol_1_phos_5_DH"/>
</dbReference>
<dbReference type="SUPFAM" id="SSF51735">
    <property type="entry name" value="NAD(P)-binding Rossmann-fold domains"/>
    <property type="match status" value="1"/>
</dbReference>
<evidence type="ECO:0000256" key="3">
    <source>
        <dbReference type="ARBA" id="ARBA00016219"/>
    </source>
</evidence>
<evidence type="ECO:0000259" key="8">
    <source>
        <dbReference type="Pfam" id="PF08125"/>
    </source>
</evidence>
<dbReference type="EC" id="1.1.1.17" evidence="2 6"/>
<dbReference type="EMBL" id="CP034864">
    <property type="protein sequence ID" value="QCI24068.1"/>
    <property type="molecule type" value="Genomic_DNA"/>
</dbReference>
<dbReference type="InterPro" id="IPR013131">
    <property type="entry name" value="Mannitol_DH_N"/>
</dbReference>
<dbReference type="NCBIfam" id="NF002650">
    <property type="entry name" value="PRK02318.2-2"/>
    <property type="match status" value="1"/>
</dbReference>
<evidence type="ECO:0000259" key="7">
    <source>
        <dbReference type="Pfam" id="PF01232"/>
    </source>
</evidence>
<feature type="domain" description="Mannitol dehydrogenase C-terminal" evidence="8">
    <location>
        <begin position="205"/>
        <end position="385"/>
    </location>
</feature>
<evidence type="ECO:0000313" key="9">
    <source>
        <dbReference type="EMBL" id="QCI24068.1"/>
    </source>
</evidence>
<dbReference type="InterPro" id="IPR008927">
    <property type="entry name" value="6-PGluconate_DH-like_C_sf"/>
</dbReference>
<dbReference type="GO" id="GO:0008926">
    <property type="term" value="F:mannitol-1-phosphate 5-dehydrogenase activity"/>
    <property type="evidence" value="ECO:0007669"/>
    <property type="project" value="UniProtKB-UniRule"/>
</dbReference>
<dbReference type="NCBIfam" id="NF002652">
    <property type="entry name" value="PRK02318.2-5"/>
    <property type="match status" value="1"/>
</dbReference>
<evidence type="ECO:0000256" key="6">
    <source>
        <dbReference type="HAMAP-Rule" id="MF_00196"/>
    </source>
</evidence>
<evidence type="ECO:0000256" key="4">
    <source>
        <dbReference type="ARBA" id="ARBA00023002"/>
    </source>
</evidence>
<dbReference type="PRINTS" id="PR00084">
    <property type="entry name" value="MTLDHDRGNASE"/>
</dbReference>
<dbReference type="NCBIfam" id="NF002646">
    <property type="entry name" value="PRK02318.1-2"/>
    <property type="match status" value="1"/>
</dbReference>
<dbReference type="InterPro" id="IPR013118">
    <property type="entry name" value="Mannitol_DH_C"/>
</dbReference>
<keyword evidence="4 6" id="KW-0560">Oxidoreductase</keyword>
<dbReference type="GO" id="GO:0005829">
    <property type="term" value="C:cytosol"/>
    <property type="evidence" value="ECO:0007669"/>
    <property type="project" value="TreeGrafter"/>
</dbReference>
<evidence type="ECO:0000313" key="10">
    <source>
        <dbReference type="Proteomes" id="UP000298745"/>
    </source>
</evidence>
<keyword evidence="5 6" id="KW-0520">NAD</keyword>
<accession>A0A4D6YDS0</accession>
<reference evidence="9 10" key="2">
    <citation type="submission" date="2019-05" db="EMBL/GenBank/DDBJ databases">
        <title>Genome evolution of the obligate endosymbiont Buchnera aphidicola.</title>
        <authorList>
            <person name="Moran N.A."/>
        </authorList>
    </citation>
    <scope>NUCLEOTIDE SEQUENCE [LARGE SCALE GENOMIC DNA]</scope>
    <source>
        <strain evidence="9 10">Msa</strain>
    </source>
</reference>
<feature type="domain" description="Mannitol dehydrogenase N-terminal" evidence="7">
    <location>
        <begin position="1"/>
        <end position="196"/>
    </location>
</feature>
<feature type="binding site" evidence="6">
    <location>
        <begin position="3"/>
        <end position="14"/>
    </location>
    <ligand>
        <name>NAD(+)</name>
        <dbReference type="ChEBI" id="CHEBI:57540"/>
    </ligand>
</feature>
<dbReference type="AlphaFoldDB" id="A0A4D6YDS0"/>
<dbReference type="InterPro" id="IPR036291">
    <property type="entry name" value="NAD(P)-bd_dom_sf"/>
</dbReference>
<dbReference type="PANTHER" id="PTHR30524:SF0">
    <property type="entry name" value="ALTRONATE OXIDOREDUCTASE-RELATED"/>
    <property type="match status" value="1"/>
</dbReference>
<evidence type="ECO:0000256" key="5">
    <source>
        <dbReference type="ARBA" id="ARBA00023027"/>
    </source>
</evidence>